<comment type="caution">
    <text evidence="4">The sequence shown here is derived from an EMBL/GenBank/DDBJ whole genome shotgun (WGS) entry which is preliminary data.</text>
</comment>
<sequence>MLRRFYAEDRIPLDESRVRRGLEQLLADAALGAALFAEVEGERVGYLVLGWCFSIEQGGRHVLVDELYLEPAARGRGLGGALLAAACDWARGQGAEVARLEVNRHNPRAKALYLRHGFRDDDRDILSLAFAGDGA</sequence>
<evidence type="ECO:0000313" key="4">
    <source>
        <dbReference type="EMBL" id="MBD7986702.1"/>
    </source>
</evidence>
<dbReference type="Pfam" id="PF00583">
    <property type="entry name" value="Acetyltransf_1"/>
    <property type="match status" value="1"/>
</dbReference>
<dbReference type="PANTHER" id="PTHR43877">
    <property type="entry name" value="AMINOALKYLPHOSPHONATE N-ACETYLTRANSFERASE-RELATED-RELATED"/>
    <property type="match status" value="1"/>
</dbReference>
<dbReference type="InterPro" id="IPR000182">
    <property type="entry name" value="GNAT_dom"/>
</dbReference>
<keyword evidence="1" id="KW-0808">Transferase</keyword>
<reference evidence="4 5" key="1">
    <citation type="submission" date="2020-08" db="EMBL/GenBank/DDBJ databases">
        <title>A Genomic Blueprint of the Chicken Gut Microbiome.</title>
        <authorList>
            <person name="Gilroy R."/>
            <person name="Ravi A."/>
            <person name="Getino M."/>
            <person name="Pursley I."/>
            <person name="Horton D.L."/>
            <person name="Alikhan N.-F."/>
            <person name="Baker D."/>
            <person name="Gharbi K."/>
            <person name="Hall N."/>
            <person name="Watson M."/>
            <person name="Adriaenssens E.M."/>
            <person name="Foster-Nyarko E."/>
            <person name="Jarju S."/>
            <person name="Secka A."/>
            <person name="Antonio M."/>
            <person name="Oren A."/>
            <person name="Chaudhuri R."/>
            <person name="La Ragione R.M."/>
            <person name="Hildebrand F."/>
            <person name="Pallen M.J."/>
        </authorList>
    </citation>
    <scope>NUCLEOTIDE SEQUENCE [LARGE SCALE GENOMIC DNA]</scope>
    <source>
        <strain evidence="4 5">Sa2BVA3</strain>
    </source>
</reference>
<accession>A0ABR8UFB4</accession>
<dbReference type="InterPro" id="IPR016181">
    <property type="entry name" value="Acyl_CoA_acyltransferase"/>
</dbReference>
<organism evidence="4 5">
    <name type="scientific">Luteimonas colneyensis</name>
    <dbReference type="NCBI Taxonomy" id="2762230"/>
    <lineage>
        <taxon>Bacteria</taxon>
        <taxon>Pseudomonadati</taxon>
        <taxon>Pseudomonadota</taxon>
        <taxon>Gammaproteobacteria</taxon>
        <taxon>Lysobacterales</taxon>
        <taxon>Lysobacteraceae</taxon>
        <taxon>Luteimonas</taxon>
    </lineage>
</organism>
<dbReference type="PANTHER" id="PTHR43877:SF2">
    <property type="entry name" value="AMINOALKYLPHOSPHONATE N-ACETYLTRANSFERASE-RELATED"/>
    <property type="match status" value="1"/>
</dbReference>
<dbReference type="EMBL" id="JACSQJ010000001">
    <property type="protein sequence ID" value="MBD7986702.1"/>
    <property type="molecule type" value="Genomic_DNA"/>
</dbReference>
<evidence type="ECO:0000313" key="5">
    <source>
        <dbReference type="Proteomes" id="UP000647183"/>
    </source>
</evidence>
<protein>
    <submittedName>
        <fullName evidence="4">GNAT family N-acetyltransferase</fullName>
    </submittedName>
</protein>
<evidence type="ECO:0000256" key="2">
    <source>
        <dbReference type="ARBA" id="ARBA00023315"/>
    </source>
</evidence>
<evidence type="ECO:0000256" key="1">
    <source>
        <dbReference type="ARBA" id="ARBA00022679"/>
    </source>
</evidence>
<feature type="domain" description="N-acetyltransferase" evidence="3">
    <location>
        <begin position="1"/>
        <end position="135"/>
    </location>
</feature>
<keyword evidence="5" id="KW-1185">Reference proteome</keyword>
<proteinExistence type="predicted"/>
<dbReference type="Gene3D" id="3.40.630.30">
    <property type="match status" value="1"/>
</dbReference>
<dbReference type="SUPFAM" id="SSF55729">
    <property type="entry name" value="Acyl-CoA N-acyltransferases (Nat)"/>
    <property type="match status" value="1"/>
</dbReference>
<dbReference type="Proteomes" id="UP000647183">
    <property type="component" value="Unassembled WGS sequence"/>
</dbReference>
<dbReference type="InterPro" id="IPR050832">
    <property type="entry name" value="Bact_Acetyltransf"/>
</dbReference>
<keyword evidence="2" id="KW-0012">Acyltransferase</keyword>
<name>A0ABR8UFB4_9GAMM</name>
<gene>
    <name evidence="4" type="ORF">H9645_01495</name>
</gene>
<dbReference type="PROSITE" id="PS51186">
    <property type="entry name" value="GNAT"/>
    <property type="match status" value="1"/>
</dbReference>
<evidence type="ECO:0000259" key="3">
    <source>
        <dbReference type="PROSITE" id="PS51186"/>
    </source>
</evidence>